<dbReference type="InterPro" id="IPR036390">
    <property type="entry name" value="WH_DNA-bd_sf"/>
</dbReference>
<feature type="domain" description="HTH iclR-type" evidence="2">
    <location>
        <begin position="20"/>
        <end position="63"/>
    </location>
</feature>
<protein>
    <submittedName>
        <fullName evidence="3">Transcriptional regulator</fullName>
    </submittedName>
</protein>
<dbReference type="RefSeq" id="WP_146804739.1">
    <property type="nucleotide sequence ID" value="NZ_BJUA01000001.1"/>
</dbReference>
<dbReference type="OrthoDB" id="3399802at2"/>
<sequence length="257" mass="27513">MPATRRTPAERTLAAASRVDLLHILQRGGAHTVGSLAQATGLHENTTREHLARLVQDGYAVRTPEARTVRGRPRMLYRAASADDARRDPLAMGRLEESIAHVALTKVLISGFGRDLGPTREAARAAGHALTAPGGPLEPPPVESDDEHGEDGDASGVGAGSPAVEQRQLDALEGHLDRLGFDPERHDDALRVDLWRCPFLELARERPDVVCSVHLGLASGVMETAGGPLVAHRLRPFVGREHCVLELRRAPSAAPAS</sequence>
<dbReference type="Proteomes" id="UP000321386">
    <property type="component" value="Unassembled WGS sequence"/>
</dbReference>
<dbReference type="GO" id="GO:0006355">
    <property type="term" value="P:regulation of DNA-templated transcription"/>
    <property type="evidence" value="ECO:0007669"/>
    <property type="project" value="InterPro"/>
</dbReference>
<reference evidence="3 4" key="1">
    <citation type="submission" date="2019-07" db="EMBL/GenBank/DDBJ databases">
        <title>Whole genome shotgun sequence of Cellulomonas persica NBRC 101101.</title>
        <authorList>
            <person name="Hosoyama A."/>
            <person name="Uohara A."/>
            <person name="Ohji S."/>
            <person name="Ichikawa N."/>
        </authorList>
    </citation>
    <scope>NUCLEOTIDE SEQUENCE [LARGE SCALE GENOMIC DNA]</scope>
    <source>
        <strain evidence="3 4">NBRC 101101</strain>
    </source>
</reference>
<comment type="caution">
    <text evidence="3">The sequence shown here is derived from an EMBL/GenBank/DDBJ whole genome shotgun (WGS) entry which is preliminary data.</text>
</comment>
<evidence type="ECO:0000259" key="2">
    <source>
        <dbReference type="Pfam" id="PF09339"/>
    </source>
</evidence>
<dbReference type="SUPFAM" id="SSF46785">
    <property type="entry name" value="Winged helix' DNA-binding domain"/>
    <property type="match status" value="1"/>
</dbReference>
<dbReference type="GO" id="GO:0003677">
    <property type="term" value="F:DNA binding"/>
    <property type="evidence" value="ECO:0007669"/>
    <property type="project" value="InterPro"/>
</dbReference>
<name>A0A510UP38_9CELL</name>
<feature type="compositionally biased region" description="Acidic residues" evidence="1">
    <location>
        <begin position="143"/>
        <end position="153"/>
    </location>
</feature>
<dbReference type="Pfam" id="PF09339">
    <property type="entry name" value="HTH_IclR"/>
    <property type="match status" value="1"/>
</dbReference>
<keyword evidence="4" id="KW-1185">Reference proteome</keyword>
<proteinExistence type="predicted"/>
<dbReference type="AlphaFoldDB" id="A0A510UP38"/>
<evidence type="ECO:0000256" key="1">
    <source>
        <dbReference type="SAM" id="MobiDB-lite"/>
    </source>
</evidence>
<dbReference type="InterPro" id="IPR005471">
    <property type="entry name" value="Tscrpt_reg_IclR_N"/>
</dbReference>
<evidence type="ECO:0000313" key="3">
    <source>
        <dbReference type="EMBL" id="GEK16423.1"/>
    </source>
</evidence>
<organism evidence="3 4">
    <name type="scientific">Cellulomonas persica</name>
    <dbReference type="NCBI Taxonomy" id="76861"/>
    <lineage>
        <taxon>Bacteria</taxon>
        <taxon>Bacillati</taxon>
        <taxon>Actinomycetota</taxon>
        <taxon>Actinomycetes</taxon>
        <taxon>Micrococcales</taxon>
        <taxon>Cellulomonadaceae</taxon>
        <taxon>Cellulomonas</taxon>
    </lineage>
</organism>
<accession>A0A510UP38</accession>
<dbReference type="Gene3D" id="1.10.10.10">
    <property type="entry name" value="Winged helix-like DNA-binding domain superfamily/Winged helix DNA-binding domain"/>
    <property type="match status" value="1"/>
</dbReference>
<gene>
    <name evidence="3" type="ORF">CPE01_01560</name>
</gene>
<feature type="region of interest" description="Disordered" evidence="1">
    <location>
        <begin position="120"/>
        <end position="161"/>
    </location>
</feature>
<evidence type="ECO:0000313" key="4">
    <source>
        <dbReference type="Proteomes" id="UP000321386"/>
    </source>
</evidence>
<dbReference type="EMBL" id="BJUA01000001">
    <property type="protein sequence ID" value="GEK16423.1"/>
    <property type="molecule type" value="Genomic_DNA"/>
</dbReference>
<dbReference type="InterPro" id="IPR036388">
    <property type="entry name" value="WH-like_DNA-bd_sf"/>
</dbReference>